<feature type="domain" description="Importin N-terminal" evidence="9">
    <location>
        <begin position="24"/>
        <end position="101"/>
    </location>
</feature>
<dbReference type="VEuPathDB" id="CryptoDB:Vbra_4619"/>
<dbReference type="SMART" id="SM01349">
    <property type="entry name" value="TOG"/>
    <property type="match status" value="1"/>
</dbReference>
<sequence length="1190" mass="133337">MDLHQFCQLLDAFQSPENAIRSQAESAFESLKQQDPNGTITLLLTVLRTHTDPNKRRDACIYLRTTLREFWMGKETNNIWNRLSPHTQEAVKTALVDSIEAENSTLVMDQICDTVGKMAGQLTGDEEKGWLPLTEELFSLVQSEDADKRTAGLKVLKECVDHLPKTLVQHQDALAQVISQSIMNTHSFSVRFESIGLIRAVVDSLDRPVWKKLQGSLPHIMASLGMMLQDQKKHLDHAKEVIEDMITMAESEALFFKPHLPGIVTQMLTYIRTSTYEDDIRQLAVEFLLTLAQQRPKAMGKVPHFVDHFVPACMELMLEVEDDPEWQQNDDDDDEDTTNYDVGEEALDRIANNMGAEDVLPHVFRNASVFLEQGSKHNSWKHKLVAIMSISQVAEYIDEDELDSYLPKIIHVLLTNVEDVHPRVRFAALHAIGQVSLDHNPHVQDNHAEQILPAIVKALNDPEPKVCGHAAAAFVNFGEDVDEATLLPHVDPLMNRLYALLAASGQHQIRSIKDHSVTAIAVVAGVVEQHFIKFYTHIIPLLKTILAQCTSKDDRRLRGKAYECISLIGLAVGRDTFRNDAKEVMQSMITVYGSGLDADDPQKEYIQEAFPRMCRVLKEEFIPYLSVLMPHYLSTLRTQATEVDTDATPEDEIDDMSLAMVDQKCMGLKTTVVEDIQQAVTIIKTFLEVLGTDFREYIPTTTEAVVALLSFHFADDVKTKAVGAMAELIRVTRELVEQREASQQGQPAAERELLVNMVVQAIDRIFKCMEEEEDLDNLRAQAMGITRCIAAAKGGVLNDDQLSRICECTITQLTEATHRRIEREKDKPTPQEPGDTEEVEDDMELIEEEQEAEQSLRSSLAEVLAVIMKHYPDAFLRTSASKVIPYVGHFLQPNSSVADRALGLYFICDFLEHLQDRHFHEWGQQFVAKMLDCVLDDHTEIKQPACYGVSLASRLSAFVPAVQVALERLHHVIVQQDKNTTQKKRKEMQPAIDNAVSAYGEILVNCGSQSPALSGGASVCGMTLQQHYGFWLDHLPLRADPEEGQKVHEKLLKLMNQNHEGVLGPNRCHLPRLVGILSRVYKTDCSTDECNTAILSLLQQIGHEQLHQWQQSGAFKPKEAERIEKVWKDIAVQSAKQQHQAATAAGHTPSPTAQQTLHPAAPHVPSPHPSPEASPLHPQQQTFGGTHAAG</sequence>
<dbReference type="InterPro" id="IPR016024">
    <property type="entry name" value="ARM-type_fold"/>
</dbReference>
<dbReference type="GO" id="GO:0005634">
    <property type="term" value="C:nucleus"/>
    <property type="evidence" value="ECO:0007669"/>
    <property type="project" value="UniProtKB-SubCell"/>
</dbReference>
<dbReference type="OrthoDB" id="543373at2759"/>
<dbReference type="InterPro" id="IPR057672">
    <property type="entry name" value="TPR_IPO4/5"/>
</dbReference>
<dbReference type="FunCoup" id="A0A0G4GTS7">
    <property type="interactions" value="497"/>
</dbReference>
<keyword evidence="4" id="KW-0963">Cytoplasm</keyword>
<dbReference type="InterPro" id="IPR041653">
    <property type="entry name" value="Importin_rep_4"/>
</dbReference>
<dbReference type="GO" id="GO:0005737">
    <property type="term" value="C:cytoplasm"/>
    <property type="evidence" value="ECO:0007669"/>
    <property type="project" value="UniProtKB-SubCell"/>
</dbReference>
<dbReference type="Pfam" id="PF18829">
    <property type="entry name" value="Importin_rep_6"/>
    <property type="match status" value="1"/>
</dbReference>
<dbReference type="OMA" id="PKRFVQE"/>
<gene>
    <name evidence="10" type="ORF">Vbra_4619</name>
</gene>
<proteinExistence type="predicted"/>
<evidence type="ECO:0000256" key="8">
    <source>
        <dbReference type="SAM" id="MobiDB-lite"/>
    </source>
</evidence>
<feature type="region of interest" description="Disordered" evidence="8">
    <location>
        <begin position="1134"/>
        <end position="1190"/>
    </location>
</feature>
<dbReference type="InterPro" id="IPR034085">
    <property type="entry name" value="TOG"/>
</dbReference>
<evidence type="ECO:0000259" key="9">
    <source>
        <dbReference type="PROSITE" id="PS50166"/>
    </source>
</evidence>
<evidence type="ECO:0000256" key="1">
    <source>
        <dbReference type="ARBA" id="ARBA00004123"/>
    </source>
</evidence>
<dbReference type="Pfam" id="PF18808">
    <property type="entry name" value="Importin_rep_4"/>
    <property type="match status" value="1"/>
</dbReference>
<dbReference type="InterPro" id="IPR011989">
    <property type="entry name" value="ARM-like"/>
</dbReference>
<dbReference type="EMBL" id="CDMY01000805">
    <property type="protein sequence ID" value="CEM34154.1"/>
    <property type="molecule type" value="Genomic_DNA"/>
</dbReference>
<dbReference type="InterPro" id="IPR001494">
    <property type="entry name" value="Importin-beta_N"/>
</dbReference>
<dbReference type="Pfam" id="PF25780">
    <property type="entry name" value="TPR_IPO5"/>
    <property type="match status" value="1"/>
</dbReference>
<dbReference type="InterPro" id="IPR040122">
    <property type="entry name" value="Importin_beta"/>
</dbReference>
<evidence type="ECO:0000256" key="4">
    <source>
        <dbReference type="ARBA" id="ARBA00022490"/>
    </source>
</evidence>
<evidence type="ECO:0000313" key="11">
    <source>
        <dbReference type="Proteomes" id="UP000041254"/>
    </source>
</evidence>
<keyword evidence="3" id="KW-0813">Transport</keyword>
<evidence type="ECO:0000313" key="10">
    <source>
        <dbReference type="EMBL" id="CEM34154.1"/>
    </source>
</evidence>
<dbReference type="InParanoid" id="A0A0G4GTS7"/>
<keyword evidence="6" id="KW-0653">Protein transport</keyword>
<dbReference type="Gene3D" id="1.25.10.10">
    <property type="entry name" value="Leucine-rich Repeat Variant"/>
    <property type="match status" value="1"/>
</dbReference>
<dbReference type="STRING" id="1169540.A0A0G4GTS7"/>
<accession>A0A0G4GTS7</accession>
<evidence type="ECO:0000256" key="6">
    <source>
        <dbReference type="ARBA" id="ARBA00022927"/>
    </source>
</evidence>
<feature type="compositionally biased region" description="Pro residues" evidence="8">
    <location>
        <begin position="1162"/>
        <end position="1172"/>
    </location>
</feature>
<feature type="compositionally biased region" description="Low complexity" evidence="8">
    <location>
        <begin position="1134"/>
        <end position="1145"/>
    </location>
</feature>
<dbReference type="GO" id="GO:0006606">
    <property type="term" value="P:protein import into nucleus"/>
    <property type="evidence" value="ECO:0007669"/>
    <property type="project" value="InterPro"/>
</dbReference>
<reference evidence="10 11" key="1">
    <citation type="submission" date="2014-11" db="EMBL/GenBank/DDBJ databases">
        <authorList>
            <person name="Zhu J."/>
            <person name="Qi W."/>
            <person name="Song R."/>
        </authorList>
    </citation>
    <scope>NUCLEOTIDE SEQUENCE [LARGE SCALE GENOMIC DNA]</scope>
</reference>
<dbReference type="PROSITE" id="PS50166">
    <property type="entry name" value="IMPORTIN_B_NT"/>
    <property type="match status" value="1"/>
</dbReference>
<dbReference type="Proteomes" id="UP000041254">
    <property type="component" value="Unassembled WGS sequence"/>
</dbReference>
<dbReference type="PhylomeDB" id="A0A0G4GTS7"/>
<protein>
    <recommendedName>
        <fullName evidence="9">Importin N-terminal domain-containing protein</fullName>
    </recommendedName>
</protein>
<evidence type="ECO:0000256" key="3">
    <source>
        <dbReference type="ARBA" id="ARBA00022448"/>
    </source>
</evidence>
<comment type="subcellular location">
    <subcellularLocation>
        <location evidence="2">Cytoplasm</location>
    </subcellularLocation>
    <subcellularLocation>
        <location evidence="1">Nucleus</location>
    </subcellularLocation>
</comment>
<keyword evidence="7" id="KW-0539">Nucleus</keyword>
<dbReference type="PANTHER" id="PTHR10527">
    <property type="entry name" value="IMPORTIN BETA"/>
    <property type="match status" value="1"/>
</dbReference>
<dbReference type="Pfam" id="PF13513">
    <property type="entry name" value="HEAT_EZ"/>
    <property type="match status" value="1"/>
</dbReference>
<evidence type="ECO:0000256" key="5">
    <source>
        <dbReference type="ARBA" id="ARBA00022737"/>
    </source>
</evidence>
<keyword evidence="11" id="KW-1185">Reference proteome</keyword>
<evidence type="ECO:0000256" key="2">
    <source>
        <dbReference type="ARBA" id="ARBA00004496"/>
    </source>
</evidence>
<keyword evidence="5" id="KW-0677">Repeat</keyword>
<dbReference type="InterPro" id="IPR041389">
    <property type="entry name" value="Importin_rep_6"/>
</dbReference>
<feature type="region of interest" description="Disordered" evidence="8">
    <location>
        <begin position="819"/>
        <end position="842"/>
    </location>
</feature>
<dbReference type="SUPFAM" id="SSF48371">
    <property type="entry name" value="ARM repeat"/>
    <property type="match status" value="2"/>
</dbReference>
<dbReference type="GO" id="GO:0031267">
    <property type="term" value="F:small GTPase binding"/>
    <property type="evidence" value="ECO:0007669"/>
    <property type="project" value="InterPro"/>
</dbReference>
<name>A0A0G4GTS7_VITBC</name>
<evidence type="ECO:0000256" key="7">
    <source>
        <dbReference type="ARBA" id="ARBA00023242"/>
    </source>
</evidence>
<feature type="compositionally biased region" description="Basic and acidic residues" evidence="8">
    <location>
        <begin position="819"/>
        <end position="829"/>
    </location>
</feature>
<dbReference type="AlphaFoldDB" id="A0A0G4GTS7"/>
<organism evidence="10 11">
    <name type="scientific">Vitrella brassicaformis (strain CCMP3155)</name>
    <dbReference type="NCBI Taxonomy" id="1169540"/>
    <lineage>
        <taxon>Eukaryota</taxon>
        <taxon>Sar</taxon>
        <taxon>Alveolata</taxon>
        <taxon>Colpodellida</taxon>
        <taxon>Vitrellaceae</taxon>
        <taxon>Vitrella</taxon>
    </lineage>
</organism>